<organism evidence="2 3">
    <name type="scientific">Pelomonas aquatica</name>
    <dbReference type="NCBI Taxonomy" id="431058"/>
    <lineage>
        <taxon>Bacteria</taxon>
        <taxon>Pseudomonadati</taxon>
        <taxon>Pseudomonadota</taxon>
        <taxon>Betaproteobacteria</taxon>
        <taxon>Burkholderiales</taxon>
        <taxon>Sphaerotilaceae</taxon>
        <taxon>Roseateles</taxon>
    </lineage>
</organism>
<dbReference type="InterPro" id="IPR021455">
    <property type="entry name" value="DUF3106"/>
</dbReference>
<gene>
    <name evidence="2" type="ORF">J2X16_002998</name>
</gene>
<reference evidence="2 3" key="1">
    <citation type="submission" date="2023-07" db="EMBL/GenBank/DDBJ databases">
        <title>Sorghum-associated microbial communities from plants grown in Nebraska, USA.</title>
        <authorList>
            <person name="Schachtman D."/>
        </authorList>
    </citation>
    <scope>NUCLEOTIDE SEQUENCE [LARGE SCALE GENOMIC DNA]</scope>
    <source>
        <strain evidence="2 3">BE310</strain>
    </source>
</reference>
<comment type="caution">
    <text evidence="2">The sequence shown here is derived from an EMBL/GenBank/DDBJ whole genome shotgun (WGS) entry which is preliminary data.</text>
</comment>
<evidence type="ECO:0000256" key="1">
    <source>
        <dbReference type="SAM" id="SignalP"/>
    </source>
</evidence>
<dbReference type="Pfam" id="PF11304">
    <property type="entry name" value="DUF3106"/>
    <property type="match status" value="1"/>
</dbReference>
<keyword evidence="3" id="KW-1185">Reference proteome</keyword>
<evidence type="ECO:0000313" key="3">
    <source>
        <dbReference type="Proteomes" id="UP001180536"/>
    </source>
</evidence>
<evidence type="ECO:0000313" key="2">
    <source>
        <dbReference type="EMBL" id="MDR7297649.1"/>
    </source>
</evidence>
<dbReference type="EMBL" id="JAVDXQ010000004">
    <property type="protein sequence ID" value="MDR7297649.1"/>
    <property type="molecule type" value="Genomic_DNA"/>
</dbReference>
<accession>A0ABU1ZAJ8</accession>
<dbReference type="Proteomes" id="UP001180536">
    <property type="component" value="Unassembled WGS sequence"/>
</dbReference>
<feature type="chain" id="PRO_5045999881" description="DUF3106 domain-containing protein" evidence="1">
    <location>
        <begin position="35"/>
        <end position="278"/>
    </location>
</feature>
<feature type="signal peptide" evidence="1">
    <location>
        <begin position="1"/>
        <end position="34"/>
    </location>
</feature>
<keyword evidence="1" id="KW-0732">Signal</keyword>
<protein>
    <recommendedName>
        <fullName evidence="4">DUF3106 domain-containing protein</fullName>
    </recommendedName>
</protein>
<dbReference type="RefSeq" id="WP_310346041.1">
    <property type="nucleotide sequence ID" value="NZ_JAVDXQ010000004.1"/>
</dbReference>
<evidence type="ECO:0008006" key="4">
    <source>
        <dbReference type="Google" id="ProtNLM"/>
    </source>
</evidence>
<sequence>MRMTRAASTRPAPLPRLLLALLLSAAGFSAFAQASDAATAPDAAASAAANPVAPASKARPLAKPVAPAALSTPPATWSGLTPKQQALLAPLERDWAGIEDSQRSKWLSATLTLATMSGEEIKRVHDRMRDWSRLSPAERVNARIGFQVARQLTAEQREARWEAYQALPLAERQALADKAIARRQAQAAAPVRAPKALAAQPKSNIVPAAPKLVAPTAVTGSLVQAKPGATTVLMTRAVAVPRHQVAGQAKVIADPDLVDPNTLLPRIRKTPPASAPGS</sequence>
<name>A0ABU1ZAJ8_9BURK</name>
<proteinExistence type="predicted"/>